<evidence type="ECO:0000313" key="1">
    <source>
        <dbReference type="EMBL" id="OLP75703.1"/>
    </source>
</evidence>
<protein>
    <submittedName>
        <fullName evidence="1">Uncharacterized protein</fullName>
    </submittedName>
</protein>
<reference evidence="1 2" key="1">
    <citation type="submission" date="2016-02" db="EMBL/GenBank/DDBJ databases">
        <title>Genome analysis of coral dinoflagellate symbionts highlights evolutionary adaptations to a symbiotic lifestyle.</title>
        <authorList>
            <person name="Aranda M."/>
            <person name="Li Y."/>
            <person name="Liew Y.J."/>
            <person name="Baumgarten S."/>
            <person name="Simakov O."/>
            <person name="Wilson M."/>
            <person name="Piel J."/>
            <person name="Ashoor H."/>
            <person name="Bougouffa S."/>
            <person name="Bajic V.B."/>
            <person name="Ryu T."/>
            <person name="Ravasi T."/>
            <person name="Bayer T."/>
            <person name="Micklem G."/>
            <person name="Kim H."/>
            <person name="Bhak J."/>
            <person name="Lajeunesse T.C."/>
            <person name="Voolstra C.R."/>
        </authorList>
    </citation>
    <scope>NUCLEOTIDE SEQUENCE [LARGE SCALE GENOMIC DNA]</scope>
    <source>
        <strain evidence="1 2">CCMP2467</strain>
    </source>
</reference>
<dbReference type="OrthoDB" id="10590012at2759"/>
<keyword evidence="2" id="KW-1185">Reference proteome</keyword>
<gene>
    <name evidence="1" type="ORF">AK812_SmicGene44459</name>
</gene>
<comment type="caution">
    <text evidence="1">The sequence shown here is derived from an EMBL/GenBank/DDBJ whole genome shotgun (WGS) entry which is preliminary data.</text>
</comment>
<evidence type="ECO:0000313" key="2">
    <source>
        <dbReference type="Proteomes" id="UP000186817"/>
    </source>
</evidence>
<dbReference type="Proteomes" id="UP000186817">
    <property type="component" value="Unassembled WGS sequence"/>
</dbReference>
<name>A0A1Q9BYE5_SYMMI</name>
<sequence length="191" mass="21478">MCGEDFHTDAPLPVYSYAKHLEHVWAATAAEKKHAKALCSLQKLRDVLGTHLFRALCSTHVRNSDYMDAQGTSSIESTERGWPFEEVTHQLLVGMVQGNDIRSSCDHCLLRLLWPRRDLSTLEDLTRLVVIFKTVLAEEGHGNARLYIDLLYRAGAGEVDGSDGPDHTGRMRYRDRLWTASQIADILLTTA</sequence>
<proteinExistence type="predicted"/>
<dbReference type="EMBL" id="LSRX01002322">
    <property type="protein sequence ID" value="OLP75703.1"/>
    <property type="molecule type" value="Genomic_DNA"/>
</dbReference>
<dbReference type="AlphaFoldDB" id="A0A1Q9BYE5"/>
<organism evidence="1 2">
    <name type="scientific">Symbiodinium microadriaticum</name>
    <name type="common">Dinoflagellate</name>
    <name type="synonym">Zooxanthella microadriatica</name>
    <dbReference type="NCBI Taxonomy" id="2951"/>
    <lineage>
        <taxon>Eukaryota</taxon>
        <taxon>Sar</taxon>
        <taxon>Alveolata</taxon>
        <taxon>Dinophyceae</taxon>
        <taxon>Suessiales</taxon>
        <taxon>Symbiodiniaceae</taxon>
        <taxon>Symbiodinium</taxon>
    </lineage>
</organism>
<accession>A0A1Q9BYE5</accession>